<sequence length="209" mass="21961">MNISYAIITGCLAAAAHVFSGPDHLAAVAPLAVGGSAKSWQIGLFWGLGHLAGMLLVGVLFTLLQDFPPLEVISSYSEALVGFVLIGIGIWALIKAFAPNAGTVAHRPHTHGNKDHLASFSIGSLHGLAGVAHFILFLPVLGFESRSESVFYIIGFAIGTVAAMVIFTFALGKISSFPSSANKKNFMKSLRIISGIAAIAIGIYWILIN</sequence>
<dbReference type="InterPro" id="IPR052776">
    <property type="entry name" value="Chloro_ReproSupport/MetalTrans"/>
</dbReference>
<dbReference type="AlphaFoldDB" id="A0A4S3LXM6"/>
<dbReference type="EMBL" id="SSMC01000003">
    <property type="protein sequence ID" value="THD66292.1"/>
    <property type="molecule type" value="Genomic_DNA"/>
</dbReference>
<evidence type="ECO:0000313" key="4">
    <source>
        <dbReference type="Proteomes" id="UP000305939"/>
    </source>
</evidence>
<feature type="transmembrane region" description="Helical" evidence="1">
    <location>
        <begin position="190"/>
        <end position="208"/>
    </location>
</feature>
<dbReference type="InterPro" id="IPR039447">
    <property type="entry name" value="UreH-like_TM_dom"/>
</dbReference>
<proteinExistence type="predicted"/>
<dbReference type="Pfam" id="PF13386">
    <property type="entry name" value="DsbD_2"/>
    <property type="match status" value="1"/>
</dbReference>
<organism evidence="3 4">
    <name type="scientific">Robertkochia marina</name>
    <dbReference type="NCBI Taxonomy" id="1227945"/>
    <lineage>
        <taxon>Bacteria</taxon>
        <taxon>Pseudomonadati</taxon>
        <taxon>Bacteroidota</taxon>
        <taxon>Flavobacteriia</taxon>
        <taxon>Flavobacteriales</taxon>
        <taxon>Flavobacteriaceae</taxon>
        <taxon>Robertkochia</taxon>
    </lineage>
</organism>
<dbReference type="PANTHER" id="PTHR33876:SF4">
    <property type="entry name" value="CHLOROPLAST PROTEIN FOR GROWTH AND FERTILITY 2"/>
    <property type="match status" value="1"/>
</dbReference>
<feature type="domain" description="Urease accessory protein UreH-like transmembrane" evidence="2">
    <location>
        <begin position="32"/>
        <end position="204"/>
    </location>
</feature>
<accession>A0A4S3LXM6</accession>
<feature type="transmembrane region" description="Helical" evidence="1">
    <location>
        <begin position="76"/>
        <end position="97"/>
    </location>
</feature>
<feature type="transmembrane region" description="Helical" evidence="1">
    <location>
        <begin position="150"/>
        <end position="170"/>
    </location>
</feature>
<comment type="caution">
    <text evidence="3">The sequence shown here is derived from an EMBL/GenBank/DDBJ whole genome shotgun (WGS) entry which is preliminary data.</text>
</comment>
<gene>
    <name evidence="3" type="ORF">E7Z59_10780</name>
</gene>
<name>A0A4S3LXM6_9FLAO</name>
<keyword evidence="1" id="KW-0472">Membrane</keyword>
<keyword evidence="1" id="KW-0812">Transmembrane</keyword>
<dbReference type="RefSeq" id="WP_136336364.1">
    <property type="nucleotide sequence ID" value="NZ_QXMP01000017.1"/>
</dbReference>
<feature type="transmembrane region" description="Helical" evidence="1">
    <location>
        <begin position="117"/>
        <end position="138"/>
    </location>
</feature>
<feature type="transmembrane region" description="Helical" evidence="1">
    <location>
        <begin position="44"/>
        <end position="64"/>
    </location>
</feature>
<protein>
    <recommendedName>
        <fullName evidence="2">Urease accessory protein UreH-like transmembrane domain-containing protein</fullName>
    </recommendedName>
</protein>
<reference evidence="3 4" key="1">
    <citation type="submission" date="2019-04" db="EMBL/GenBank/DDBJ databases">
        <title>Draft genome sequence of Robertkochia marina CC-AMO-30D.</title>
        <authorList>
            <person name="Hameed A."/>
            <person name="Lin S.-Y."/>
            <person name="Shahina M."/>
            <person name="Lai W.-A."/>
            <person name="Young C.-C."/>
        </authorList>
    </citation>
    <scope>NUCLEOTIDE SEQUENCE [LARGE SCALE GENOMIC DNA]</scope>
    <source>
        <strain evidence="3 4">CC-AMO-30D</strain>
    </source>
</reference>
<evidence type="ECO:0000256" key="1">
    <source>
        <dbReference type="SAM" id="Phobius"/>
    </source>
</evidence>
<evidence type="ECO:0000313" key="3">
    <source>
        <dbReference type="EMBL" id="THD66292.1"/>
    </source>
</evidence>
<keyword evidence="1" id="KW-1133">Transmembrane helix</keyword>
<dbReference type="PANTHER" id="PTHR33876">
    <property type="entry name" value="UNNAMED PRODUCT"/>
    <property type="match status" value="1"/>
</dbReference>
<keyword evidence="4" id="KW-1185">Reference proteome</keyword>
<evidence type="ECO:0000259" key="2">
    <source>
        <dbReference type="Pfam" id="PF13386"/>
    </source>
</evidence>
<dbReference type="Proteomes" id="UP000305939">
    <property type="component" value="Unassembled WGS sequence"/>
</dbReference>
<dbReference type="OrthoDB" id="9811044at2"/>